<name>A0A1J4KJN2_9EUKA</name>
<dbReference type="GeneID" id="94835188"/>
<gene>
    <name evidence="3" type="ORF">TRFO_18965</name>
</gene>
<accession>A0A1J4KJN2</accession>
<feature type="domain" description="Brl1/Brr6" evidence="2">
    <location>
        <begin position="58"/>
        <end position="183"/>
    </location>
</feature>
<feature type="transmembrane region" description="Helical" evidence="1">
    <location>
        <begin position="157"/>
        <end position="179"/>
    </location>
</feature>
<sequence length="183" mass="21137">MISPKTLHNQTITNVDKVFNQQTEAGELIAKTILDMVSHPSTALAIFAPETHYRAERISSWIDFAKRCIYSIIIIICAIRIISVIPEDIQKENNKLKFFDLQRHNDCYNEYIENECNSTDAPALIEKCEQLLKCYEETGIETRVNLLTFEWEVINDFFFYLSKKSAAILGFVCGCFLYCNLCK</sequence>
<evidence type="ECO:0000256" key="1">
    <source>
        <dbReference type="SAM" id="Phobius"/>
    </source>
</evidence>
<dbReference type="GO" id="GO:0055088">
    <property type="term" value="P:lipid homeostasis"/>
    <property type="evidence" value="ECO:0007669"/>
    <property type="project" value="InterPro"/>
</dbReference>
<proteinExistence type="predicted"/>
<evidence type="ECO:0000259" key="2">
    <source>
        <dbReference type="SMART" id="SM01042"/>
    </source>
</evidence>
<feature type="transmembrane region" description="Helical" evidence="1">
    <location>
        <begin position="68"/>
        <end position="86"/>
    </location>
</feature>
<dbReference type="EMBL" id="MLAK01000585">
    <property type="protein sequence ID" value="OHT11521.1"/>
    <property type="molecule type" value="Genomic_DNA"/>
</dbReference>
<keyword evidence="1" id="KW-1133">Transmembrane helix</keyword>
<keyword evidence="4" id="KW-1185">Reference proteome</keyword>
<evidence type="ECO:0000313" key="3">
    <source>
        <dbReference type="EMBL" id="OHT11521.1"/>
    </source>
</evidence>
<dbReference type="Pfam" id="PF10104">
    <property type="entry name" value="Brr6_like_C_C"/>
    <property type="match status" value="1"/>
</dbReference>
<dbReference type="InterPro" id="IPR018767">
    <property type="entry name" value="Brl1/Brr6_dom"/>
</dbReference>
<dbReference type="RefSeq" id="XP_068364657.1">
    <property type="nucleotide sequence ID" value="XM_068500484.1"/>
</dbReference>
<organism evidence="3 4">
    <name type="scientific">Tritrichomonas foetus</name>
    <dbReference type="NCBI Taxonomy" id="1144522"/>
    <lineage>
        <taxon>Eukaryota</taxon>
        <taxon>Metamonada</taxon>
        <taxon>Parabasalia</taxon>
        <taxon>Tritrichomonadida</taxon>
        <taxon>Tritrichomonadidae</taxon>
        <taxon>Tritrichomonas</taxon>
    </lineage>
</organism>
<dbReference type="AlphaFoldDB" id="A0A1J4KJN2"/>
<evidence type="ECO:0000313" key="4">
    <source>
        <dbReference type="Proteomes" id="UP000179807"/>
    </source>
</evidence>
<dbReference type="Proteomes" id="UP000179807">
    <property type="component" value="Unassembled WGS sequence"/>
</dbReference>
<keyword evidence="1" id="KW-0472">Membrane</keyword>
<dbReference type="SMART" id="SM01042">
    <property type="entry name" value="Brr6_like_C_C"/>
    <property type="match status" value="1"/>
</dbReference>
<protein>
    <recommendedName>
        <fullName evidence="2">Brl1/Brr6 domain-containing protein</fullName>
    </recommendedName>
</protein>
<keyword evidence="1" id="KW-0812">Transmembrane</keyword>
<comment type="caution">
    <text evidence="3">The sequence shown here is derived from an EMBL/GenBank/DDBJ whole genome shotgun (WGS) entry which is preliminary data.</text>
</comment>
<dbReference type="VEuPathDB" id="TrichDB:TRFO_18965"/>
<dbReference type="GO" id="GO:0031965">
    <property type="term" value="C:nuclear membrane"/>
    <property type="evidence" value="ECO:0007669"/>
    <property type="project" value="InterPro"/>
</dbReference>
<reference evidence="3" key="1">
    <citation type="submission" date="2016-10" db="EMBL/GenBank/DDBJ databases">
        <authorList>
            <person name="Benchimol M."/>
            <person name="Almeida L.G."/>
            <person name="Vasconcelos A.T."/>
            <person name="Perreira-Neves A."/>
            <person name="Rosa I.A."/>
            <person name="Tasca T."/>
            <person name="Bogo M.R."/>
            <person name="de Souza W."/>
        </authorList>
    </citation>
    <scope>NUCLEOTIDE SEQUENCE [LARGE SCALE GENOMIC DNA]</scope>
    <source>
        <strain evidence="3">K</strain>
    </source>
</reference>